<reference evidence="1" key="1">
    <citation type="journal article" date="2014" name="Front. Microbiol.">
        <title>High frequency of phylogenetically diverse reductive dehalogenase-homologous genes in deep subseafloor sedimentary metagenomes.</title>
        <authorList>
            <person name="Kawai M."/>
            <person name="Futagami T."/>
            <person name="Toyoda A."/>
            <person name="Takaki Y."/>
            <person name="Nishi S."/>
            <person name="Hori S."/>
            <person name="Arai W."/>
            <person name="Tsubouchi T."/>
            <person name="Morono Y."/>
            <person name="Uchiyama I."/>
            <person name="Ito T."/>
            <person name="Fujiyama A."/>
            <person name="Inagaki F."/>
            <person name="Takami H."/>
        </authorList>
    </citation>
    <scope>NUCLEOTIDE SEQUENCE</scope>
    <source>
        <strain evidence="1">Expedition CK06-06</strain>
    </source>
</reference>
<dbReference type="Gene3D" id="3.90.79.10">
    <property type="entry name" value="Nucleoside Triphosphate Pyrophosphohydrolase"/>
    <property type="match status" value="1"/>
</dbReference>
<sequence length="90" mass="10006">MSICLAYRYLPKKIERLGGFYSIPGYGTEYLYCFLATDLVPSRLMAEDTEGIELVRVPPNQIPKLIASGEICDAKSIAALLTFLFVIKGK</sequence>
<gene>
    <name evidence="1" type="ORF">S06H3_63326</name>
</gene>
<accession>X1PHQ3</accession>
<proteinExistence type="predicted"/>
<evidence type="ECO:0000313" key="1">
    <source>
        <dbReference type="EMBL" id="GAI55837.1"/>
    </source>
</evidence>
<organism evidence="1">
    <name type="scientific">marine sediment metagenome</name>
    <dbReference type="NCBI Taxonomy" id="412755"/>
    <lineage>
        <taxon>unclassified sequences</taxon>
        <taxon>metagenomes</taxon>
        <taxon>ecological metagenomes</taxon>
    </lineage>
</organism>
<dbReference type="AlphaFoldDB" id="X1PHQ3"/>
<dbReference type="SUPFAM" id="SSF55811">
    <property type="entry name" value="Nudix"/>
    <property type="match status" value="1"/>
</dbReference>
<dbReference type="InterPro" id="IPR015797">
    <property type="entry name" value="NUDIX_hydrolase-like_dom_sf"/>
</dbReference>
<protein>
    <recommendedName>
        <fullName evidence="2">Nudix hydrolase domain-containing protein</fullName>
    </recommendedName>
</protein>
<dbReference type="EMBL" id="BARV01041980">
    <property type="protein sequence ID" value="GAI55837.1"/>
    <property type="molecule type" value="Genomic_DNA"/>
</dbReference>
<comment type="caution">
    <text evidence="1">The sequence shown here is derived from an EMBL/GenBank/DDBJ whole genome shotgun (WGS) entry which is preliminary data.</text>
</comment>
<evidence type="ECO:0008006" key="2">
    <source>
        <dbReference type="Google" id="ProtNLM"/>
    </source>
</evidence>
<dbReference type="CDD" id="cd03424">
    <property type="entry name" value="NUDIX_ADPRase_Nudt5_UGPPase_Nudt14"/>
    <property type="match status" value="1"/>
</dbReference>
<name>X1PHQ3_9ZZZZ</name>